<dbReference type="EMBL" id="HBIV01045992">
    <property type="protein sequence ID" value="CAE0680409.1"/>
    <property type="molecule type" value="Transcribed_RNA"/>
</dbReference>
<feature type="compositionally biased region" description="Basic and acidic residues" evidence="1">
    <location>
        <begin position="150"/>
        <end position="164"/>
    </location>
</feature>
<name>A0A7S4DZD9_9EUKA</name>
<proteinExistence type="predicted"/>
<evidence type="ECO:0000313" key="2">
    <source>
        <dbReference type="EMBL" id="CAE0680409.1"/>
    </source>
</evidence>
<protein>
    <submittedName>
        <fullName evidence="2">Uncharacterized protein</fullName>
    </submittedName>
</protein>
<feature type="compositionally biased region" description="Acidic residues" evidence="1">
    <location>
        <begin position="81"/>
        <end position="91"/>
    </location>
</feature>
<sequence length="399" mass="44217">MRRVRQATRARRRMEHHRKMAAAKADAEQAAIEWLAEENPADATDTLEALPVATSSGRPRAERQRPNRVAHPKSGEHFEESSTEVDTEPSTEIDSGAETVAASDTASTVIDSGGDETGEPGRRQRRARRVRKAWYVDSSPPHQHSVSLKRLLDESKSRADKFRQGENVLGDEEADISTEEERDPGGSPKTGNVLCAGGDETDSTELDPDQRDEEFFNDRGQAAWMRLSKERSVERATRPRRPNEDGNEESAGDVKASSFGPGAWLASMCVASWELDLAPEVLARVCQGLNVSVETQRDTTVRRKVQARCDAVRRAVVHVMENTMKKDWLRMPNKVVNVRRAWRSSVKAWDALHQQQRAANPQLELLSASEVLGDEHGGAEIIIGLCDWVLGAVLSSSPM</sequence>
<feature type="compositionally biased region" description="Low complexity" evidence="1">
    <location>
        <begin position="22"/>
        <end position="31"/>
    </location>
</feature>
<organism evidence="2">
    <name type="scientific">Lotharella globosa</name>
    <dbReference type="NCBI Taxonomy" id="91324"/>
    <lineage>
        <taxon>Eukaryota</taxon>
        <taxon>Sar</taxon>
        <taxon>Rhizaria</taxon>
        <taxon>Cercozoa</taxon>
        <taxon>Chlorarachniophyceae</taxon>
        <taxon>Lotharella</taxon>
    </lineage>
</organism>
<feature type="compositionally biased region" description="Basic and acidic residues" evidence="1">
    <location>
        <begin position="227"/>
        <end position="244"/>
    </location>
</feature>
<gene>
    <name evidence="2" type="ORF">LGLO00237_LOCUS32195</name>
</gene>
<feature type="region of interest" description="Disordered" evidence="1">
    <location>
        <begin position="226"/>
        <end position="257"/>
    </location>
</feature>
<feature type="compositionally biased region" description="Basic residues" evidence="1">
    <location>
        <begin position="123"/>
        <end position="132"/>
    </location>
</feature>
<evidence type="ECO:0000256" key="1">
    <source>
        <dbReference type="SAM" id="MobiDB-lite"/>
    </source>
</evidence>
<feature type="compositionally biased region" description="Acidic residues" evidence="1">
    <location>
        <begin position="199"/>
        <end position="212"/>
    </location>
</feature>
<feature type="region of interest" description="Disordered" evidence="1">
    <location>
        <begin position="1"/>
        <end position="212"/>
    </location>
</feature>
<reference evidence="2" key="1">
    <citation type="submission" date="2021-01" db="EMBL/GenBank/DDBJ databases">
        <authorList>
            <person name="Corre E."/>
            <person name="Pelletier E."/>
            <person name="Niang G."/>
            <person name="Scheremetjew M."/>
            <person name="Finn R."/>
            <person name="Kale V."/>
            <person name="Holt S."/>
            <person name="Cochrane G."/>
            <person name="Meng A."/>
            <person name="Brown T."/>
            <person name="Cohen L."/>
        </authorList>
    </citation>
    <scope>NUCLEOTIDE SEQUENCE</scope>
    <source>
        <strain evidence="2">CCCM811</strain>
    </source>
</reference>
<feature type="compositionally biased region" description="Acidic residues" evidence="1">
    <location>
        <begin position="169"/>
        <end position="182"/>
    </location>
</feature>
<feature type="compositionally biased region" description="Basic residues" evidence="1">
    <location>
        <begin position="1"/>
        <end position="21"/>
    </location>
</feature>
<dbReference type="AlphaFoldDB" id="A0A7S4DZD9"/>
<accession>A0A7S4DZD9</accession>